<dbReference type="EMBL" id="CP007151">
    <property type="protein sequence ID" value="AHI30077.1"/>
    <property type="molecule type" value="Genomic_DNA"/>
</dbReference>
<dbReference type="Gene3D" id="3.40.190.10">
    <property type="entry name" value="Periplasmic binding protein-like II"/>
    <property type="match status" value="2"/>
</dbReference>
<name>W5YLI0_9GAMM</name>
<evidence type="ECO:0000313" key="5">
    <source>
        <dbReference type="Proteomes" id="UP000061489"/>
    </source>
</evidence>
<dbReference type="OrthoDB" id="5457351at2"/>
<dbReference type="HOGENOM" id="CLU_064076_8_0_6"/>
<dbReference type="SUPFAM" id="SSF53850">
    <property type="entry name" value="Periplasmic binding protein-like II"/>
    <property type="match status" value="1"/>
</dbReference>
<reference evidence="4 5" key="1">
    <citation type="journal article" date="2014" name="Genome Announc.">
        <title>Draft Genome Sequences of Marinobacter similis A3d10T and Marinobacter salarius R9SW1T.</title>
        <authorList>
            <person name="Ivanova E.P."/>
            <person name="Ng H.J."/>
            <person name="Webb H.K."/>
            <person name="Feng G."/>
            <person name="Oshima K."/>
            <person name="Hattori M."/>
            <person name="Ohkuma M."/>
            <person name="Sergeev A.F."/>
            <person name="Mikhailov V.V."/>
            <person name="Crawford R.J."/>
            <person name="Sawabe T."/>
        </authorList>
    </citation>
    <scope>NUCLEOTIDE SEQUENCE [LARGE SCALE GENOMIC DNA]</scope>
    <source>
        <strain evidence="4 5">A3d10</strain>
    </source>
</reference>
<protein>
    <recommendedName>
        <fullName evidence="3">Solute-binding protein family 3/N-terminal domain-containing protein</fullName>
    </recommendedName>
</protein>
<gene>
    <name evidence="4" type="ORF">AU14_10080</name>
</gene>
<feature type="domain" description="Solute-binding protein family 3/N-terminal" evidence="3">
    <location>
        <begin position="11"/>
        <end position="229"/>
    </location>
</feature>
<dbReference type="PANTHER" id="PTHR35936">
    <property type="entry name" value="MEMBRANE-BOUND LYTIC MUREIN TRANSGLYCOSYLASE F"/>
    <property type="match status" value="1"/>
</dbReference>
<evidence type="ECO:0000256" key="2">
    <source>
        <dbReference type="ARBA" id="ARBA00022729"/>
    </source>
</evidence>
<dbReference type="InterPro" id="IPR001638">
    <property type="entry name" value="Solute-binding_3/MltF_N"/>
</dbReference>
<dbReference type="AlphaFoldDB" id="W5YLI0"/>
<evidence type="ECO:0000256" key="1">
    <source>
        <dbReference type="ARBA" id="ARBA00010333"/>
    </source>
</evidence>
<comment type="similarity">
    <text evidence="1">Belongs to the bacterial solute-binding protein 3 family.</text>
</comment>
<sequence length="229" mass="25462">MTVASFASAERLRLVTEEWPSLIDNTDDGPAGILWEISRDVLTNLGYEVSLEFVPWKRALRMVLEGERDGIVGIGITEERASRLRFPDEILLISETVVVSRKDRYVVYSGPESLAGLQVGISPGYSYYGAIRDVTNFERVSMPGIDSGVRMLMLGRIDAMLSNHYVIMAEAQRQGVSDDIVVSELPISRGPLYLAFRQGVPEDFVVKFSNALKRYKAANLITERPSSGL</sequence>
<dbReference type="PANTHER" id="PTHR35936:SF35">
    <property type="entry name" value="L-CYSTINE-BINDING PROTEIN TCYJ"/>
    <property type="match status" value="1"/>
</dbReference>
<dbReference type="Pfam" id="PF00497">
    <property type="entry name" value="SBP_bac_3"/>
    <property type="match status" value="1"/>
</dbReference>
<keyword evidence="2" id="KW-0732">Signal</keyword>
<evidence type="ECO:0000259" key="3">
    <source>
        <dbReference type="SMART" id="SM00062"/>
    </source>
</evidence>
<keyword evidence="5" id="KW-1185">Reference proteome</keyword>
<evidence type="ECO:0000313" key="4">
    <source>
        <dbReference type="EMBL" id="AHI30077.1"/>
    </source>
</evidence>
<dbReference type="KEGG" id="msx:AU14_10080"/>
<dbReference type="SMART" id="SM00062">
    <property type="entry name" value="PBPb"/>
    <property type="match status" value="1"/>
</dbReference>
<dbReference type="STRING" id="1420916.AU14_10080"/>
<accession>W5YLI0</accession>
<dbReference type="RefSeq" id="WP_041340562.1">
    <property type="nucleotide sequence ID" value="NZ_CP007151.1"/>
</dbReference>
<dbReference type="Proteomes" id="UP000061489">
    <property type="component" value="Chromosome"/>
</dbReference>
<proteinExistence type="inferred from homology"/>
<organism evidence="4 5">
    <name type="scientific">Marinobacter similis</name>
    <dbReference type="NCBI Taxonomy" id="1420916"/>
    <lineage>
        <taxon>Bacteria</taxon>
        <taxon>Pseudomonadati</taxon>
        <taxon>Pseudomonadota</taxon>
        <taxon>Gammaproteobacteria</taxon>
        <taxon>Pseudomonadales</taxon>
        <taxon>Marinobacteraceae</taxon>
        <taxon>Marinobacter</taxon>
    </lineage>
</organism>